<reference evidence="3" key="1">
    <citation type="journal article" date="2014" name="Science">
        <title>Ancient hybridizations among the ancestral genomes of bread wheat.</title>
        <authorList>
            <consortium name="International Wheat Genome Sequencing Consortium,"/>
            <person name="Marcussen T."/>
            <person name="Sandve S.R."/>
            <person name="Heier L."/>
            <person name="Spannagl M."/>
            <person name="Pfeifer M."/>
            <person name="Jakobsen K.S."/>
            <person name="Wulff B.B."/>
            <person name="Steuernagel B."/>
            <person name="Mayer K.F."/>
            <person name="Olsen O.A."/>
        </authorList>
    </citation>
    <scope>NUCLEOTIDE SEQUENCE [LARGE SCALE GENOMIC DNA]</scope>
    <source>
        <strain evidence="3">cv. AL8/78</strain>
    </source>
</reference>
<protein>
    <recommendedName>
        <fullName evidence="4">Secreted protein</fullName>
    </recommendedName>
</protein>
<evidence type="ECO:0008006" key="4">
    <source>
        <dbReference type="Google" id="ProtNLM"/>
    </source>
</evidence>
<name>A0A453R9W2_AEGTS</name>
<feature type="chain" id="PRO_5019193806" description="Secreted protein" evidence="1">
    <location>
        <begin position="18"/>
        <end position="82"/>
    </location>
</feature>
<evidence type="ECO:0000313" key="3">
    <source>
        <dbReference type="Proteomes" id="UP000015105"/>
    </source>
</evidence>
<sequence length="82" mass="8960">MMHNFLKFVLAIEVGLAGTVSISLERSSCNHLPGIFGAFEIISCRPKQRLYRAYDSQQGLAISTNAAGFAMATQCLVQCYSL</sequence>
<feature type="signal peptide" evidence="1">
    <location>
        <begin position="1"/>
        <end position="17"/>
    </location>
</feature>
<accession>A0A453R9W2</accession>
<reference evidence="2" key="4">
    <citation type="submission" date="2019-03" db="UniProtKB">
        <authorList>
            <consortium name="EnsemblPlants"/>
        </authorList>
    </citation>
    <scope>IDENTIFICATION</scope>
</reference>
<proteinExistence type="predicted"/>
<keyword evidence="3" id="KW-1185">Reference proteome</keyword>
<reference evidence="3" key="2">
    <citation type="journal article" date="2017" name="Nat. Plants">
        <title>The Aegilops tauschii genome reveals multiple impacts of transposons.</title>
        <authorList>
            <person name="Zhao G."/>
            <person name="Zou C."/>
            <person name="Li K."/>
            <person name="Wang K."/>
            <person name="Li T."/>
            <person name="Gao L."/>
            <person name="Zhang X."/>
            <person name="Wang H."/>
            <person name="Yang Z."/>
            <person name="Liu X."/>
            <person name="Jiang W."/>
            <person name="Mao L."/>
            <person name="Kong X."/>
            <person name="Jiao Y."/>
            <person name="Jia J."/>
        </authorList>
    </citation>
    <scope>NUCLEOTIDE SEQUENCE [LARGE SCALE GENOMIC DNA]</scope>
    <source>
        <strain evidence="3">cv. AL8/78</strain>
    </source>
</reference>
<reference evidence="2" key="5">
    <citation type="journal article" date="2021" name="G3 (Bethesda)">
        <title>Aegilops tauschii genome assembly Aet v5.0 features greater sequence contiguity and improved annotation.</title>
        <authorList>
            <person name="Wang L."/>
            <person name="Zhu T."/>
            <person name="Rodriguez J.C."/>
            <person name="Deal K.R."/>
            <person name="Dubcovsky J."/>
            <person name="McGuire P.E."/>
            <person name="Lux T."/>
            <person name="Spannagl M."/>
            <person name="Mayer K.F.X."/>
            <person name="Baldrich P."/>
            <person name="Meyers B.C."/>
            <person name="Huo N."/>
            <person name="Gu Y.Q."/>
            <person name="Zhou H."/>
            <person name="Devos K.M."/>
            <person name="Bennetzen J.L."/>
            <person name="Unver T."/>
            <person name="Budak H."/>
            <person name="Gulick P.J."/>
            <person name="Galiba G."/>
            <person name="Kalapos B."/>
            <person name="Nelson D.R."/>
            <person name="Li P."/>
            <person name="You F.M."/>
            <person name="Luo M.C."/>
            <person name="Dvorak J."/>
        </authorList>
    </citation>
    <scope>NUCLEOTIDE SEQUENCE [LARGE SCALE GENOMIC DNA]</scope>
    <source>
        <strain evidence="2">cv. AL8/78</strain>
    </source>
</reference>
<organism evidence="2 3">
    <name type="scientific">Aegilops tauschii subsp. strangulata</name>
    <name type="common">Goatgrass</name>
    <dbReference type="NCBI Taxonomy" id="200361"/>
    <lineage>
        <taxon>Eukaryota</taxon>
        <taxon>Viridiplantae</taxon>
        <taxon>Streptophyta</taxon>
        <taxon>Embryophyta</taxon>
        <taxon>Tracheophyta</taxon>
        <taxon>Spermatophyta</taxon>
        <taxon>Magnoliopsida</taxon>
        <taxon>Liliopsida</taxon>
        <taxon>Poales</taxon>
        <taxon>Poaceae</taxon>
        <taxon>BOP clade</taxon>
        <taxon>Pooideae</taxon>
        <taxon>Triticodae</taxon>
        <taxon>Triticeae</taxon>
        <taxon>Triticinae</taxon>
        <taxon>Aegilops</taxon>
    </lineage>
</organism>
<dbReference type="AlphaFoldDB" id="A0A453R9W2"/>
<evidence type="ECO:0000256" key="1">
    <source>
        <dbReference type="SAM" id="SignalP"/>
    </source>
</evidence>
<dbReference type="Proteomes" id="UP000015105">
    <property type="component" value="Chromosome 7D"/>
</dbReference>
<keyword evidence="1" id="KW-0732">Signal</keyword>
<reference evidence="2" key="3">
    <citation type="journal article" date="2017" name="Nature">
        <title>Genome sequence of the progenitor of the wheat D genome Aegilops tauschii.</title>
        <authorList>
            <person name="Luo M.C."/>
            <person name="Gu Y.Q."/>
            <person name="Puiu D."/>
            <person name="Wang H."/>
            <person name="Twardziok S.O."/>
            <person name="Deal K.R."/>
            <person name="Huo N."/>
            <person name="Zhu T."/>
            <person name="Wang L."/>
            <person name="Wang Y."/>
            <person name="McGuire P.E."/>
            <person name="Liu S."/>
            <person name="Long H."/>
            <person name="Ramasamy R.K."/>
            <person name="Rodriguez J.C."/>
            <person name="Van S.L."/>
            <person name="Yuan L."/>
            <person name="Wang Z."/>
            <person name="Xia Z."/>
            <person name="Xiao L."/>
            <person name="Anderson O.D."/>
            <person name="Ouyang S."/>
            <person name="Liang Y."/>
            <person name="Zimin A.V."/>
            <person name="Pertea G."/>
            <person name="Qi P."/>
            <person name="Bennetzen J.L."/>
            <person name="Dai X."/>
            <person name="Dawson M.W."/>
            <person name="Muller H.G."/>
            <person name="Kugler K."/>
            <person name="Rivarola-Duarte L."/>
            <person name="Spannagl M."/>
            <person name="Mayer K.F.X."/>
            <person name="Lu F.H."/>
            <person name="Bevan M.W."/>
            <person name="Leroy P."/>
            <person name="Li P."/>
            <person name="You F.M."/>
            <person name="Sun Q."/>
            <person name="Liu Z."/>
            <person name="Lyons E."/>
            <person name="Wicker T."/>
            <person name="Salzberg S.L."/>
            <person name="Devos K.M."/>
            <person name="Dvorak J."/>
        </authorList>
    </citation>
    <scope>NUCLEOTIDE SEQUENCE [LARGE SCALE GENOMIC DNA]</scope>
    <source>
        <strain evidence="2">cv. AL8/78</strain>
    </source>
</reference>
<dbReference type="Gramene" id="AET7Gv20510200.16">
    <property type="protein sequence ID" value="AET7Gv20510200.16"/>
    <property type="gene ID" value="AET7Gv20510200"/>
</dbReference>
<dbReference type="EnsemblPlants" id="AET7Gv20510200.16">
    <property type="protein sequence ID" value="AET7Gv20510200.16"/>
    <property type="gene ID" value="AET7Gv20510200"/>
</dbReference>
<evidence type="ECO:0000313" key="2">
    <source>
        <dbReference type="EnsemblPlants" id="AET7Gv20510200.16"/>
    </source>
</evidence>